<dbReference type="EMBL" id="BNFF01000002">
    <property type="protein sequence ID" value="GHK57700.1"/>
    <property type="molecule type" value="Genomic_DNA"/>
</dbReference>
<gene>
    <name evidence="1" type="ORF">KPZU09_74360</name>
</gene>
<dbReference type="AlphaFoldDB" id="A0A919LZ56"/>
<sequence length="82" mass="9092">MAEAVFRHPKGKAQRRIASAGVQGFAEHRQDMGADIEDHPIRMTQLPGIQLPGGKIECDRLTSAVKAAWLLQITFDPDDILR</sequence>
<proteinExistence type="predicted"/>
<name>A0A919LZ56_KLEPN</name>
<comment type="caution">
    <text evidence="1">The sequence shown here is derived from an EMBL/GenBank/DDBJ whole genome shotgun (WGS) entry which is preliminary data.</text>
</comment>
<evidence type="ECO:0000313" key="2">
    <source>
        <dbReference type="Proteomes" id="UP000655094"/>
    </source>
</evidence>
<organism evidence="1 2">
    <name type="scientific">Klebsiella pneumoniae</name>
    <dbReference type="NCBI Taxonomy" id="573"/>
    <lineage>
        <taxon>Bacteria</taxon>
        <taxon>Pseudomonadati</taxon>
        <taxon>Pseudomonadota</taxon>
        <taxon>Gammaproteobacteria</taxon>
        <taxon>Enterobacterales</taxon>
        <taxon>Enterobacteriaceae</taxon>
        <taxon>Klebsiella/Raoultella group</taxon>
        <taxon>Klebsiella</taxon>
        <taxon>Klebsiella pneumoniae complex</taxon>
    </lineage>
</organism>
<reference evidence="1" key="1">
    <citation type="submission" date="2020-10" db="EMBL/GenBank/DDBJ databases">
        <title>Genome Sequence of ESBL Producing Zambian Clinical Strains.</title>
        <authorList>
            <person name="Shawa M."/>
            <person name="Furuta Y."/>
            <person name="Simbotwe M."/>
            <person name="Mulenga E."/>
            <person name="Mubanga M."/>
            <person name="Mulenga G."/>
            <person name="Kaile C."/>
            <person name="Zorigt T."/>
            <person name="Hang'ombe B."/>
            <person name="Higashi H."/>
        </authorList>
    </citation>
    <scope>NUCLEOTIDE SEQUENCE</scope>
    <source>
        <strain evidence="1">Zam_UTH_09</strain>
    </source>
</reference>
<evidence type="ECO:0000313" key="1">
    <source>
        <dbReference type="EMBL" id="GHK57700.1"/>
    </source>
</evidence>
<protein>
    <submittedName>
        <fullName evidence="1">Uncharacterized protein</fullName>
    </submittedName>
</protein>
<dbReference type="Proteomes" id="UP000655094">
    <property type="component" value="Unassembled WGS sequence"/>
</dbReference>
<accession>A0A919LZ56</accession>